<evidence type="ECO:0000256" key="2">
    <source>
        <dbReference type="ARBA" id="ARBA00022771"/>
    </source>
</evidence>
<dbReference type="EMBL" id="EQ962654">
    <property type="protein sequence ID" value="EED20814.1"/>
    <property type="molecule type" value="Genomic_DNA"/>
</dbReference>
<evidence type="ECO:0000259" key="7">
    <source>
        <dbReference type="PROSITE" id="PS50089"/>
    </source>
</evidence>
<feature type="coiled-coil region" evidence="5">
    <location>
        <begin position="151"/>
        <end position="213"/>
    </location>
</feature>
<dbReference type="Proteomes" id="UP000001745">
    <property type="component" value="Unassembled WGS sequence"/>
</dbReference>
<dbReference type="PROSITE" id="PS50089">
    <property type="entry name" value="ZF_RING_2"/>
    <property type="match status" value="1"/>
</dbReference>
<dbReference type="RefSeq" id="XP_002481248.1">
    <property type="nucleotide sequence ID" value="XM_002481203.1"/>
</dbReference>
<evidence type="ECO:0000256" key="4">
    <source>
        <dbReference type="PROSITE-ProRule" id="PRU00175"/>
    </source>
</evidence>
<evidence type="ECO:0000256" key="6">
    <source>
        <dbReference type="SAM" id="MobiDB-lite"/>
    </source>
</evidence>
<evidence type="ECO:0000313" key="8">
    <source>
        <dbReference type="EMBL" id="EED20814.1"/>
    </source>
</evidence>
<keyword evidence="3" id="KW-0862">Zinc</keyword>
<dbReference type="InterPro" id="IPR010989">
    <property type="entry name" value="SNARE"/>
</dbReference>
<name>B8M471_TALSN</name>
<gene>
    <name evidence="8" type="ORF">TSTA_040080</name>
</gene>
<evidence type="ECO:0000256" key="5">
    <source>
        <dbReference type="SAM" id="Coils"/>
    </source>
</evidence>
<dbReference type="VEuPathDB" id="FungiDB:TSTA_040080"/>
<accession>B8M471</accession>
<dbReference type="GO" id="GO:0016020">
    <property type="term" value="C:membrane"/>
    <property type="evidence" value="ECO:0007669"/>
    <property type="project" value="InterPro"/>
</dbReference>
<keyword evidence="2 4" id="KW-0863">Zinc-finger</keyword>
<dbReference type="InterPro" id="IPR013083">
    <property type="entry name" value="Znf_RING/FYVE/PHD"/>
</dbReference>
<dbReference type="GO" id="GO:0016192">
    <property type="term" value="P:vesicle-mediated transport"/>
    <property type="evidence" value="ECO:0007669"/>
    <property type="project" value="InterPro"/>
</dbReference>
<evidence type="ECO:0000313" key="9">
    <source>
        <dbReference type="Proteomes" id="UP000001745"/>
    </source>
</evidence>
<dbReference type="GeneID" id="8109767"/>
<organism evidence="8 9">
    <name type="scientific">Talaromyces stipitatus (strain ATCC 10500 / CBS 375.48 / QM 6759 / NRRL 1006)</name>
    <name type="common">Penicillium stipitatum</name>
    <dbReference type="NCBI Taxonomy" id="441959"/>
    <lineage>
        <taxon>Eukaryota</taxon>
        <taxon>Fungi</taxon>
        <taxon>Dikarya</taxon>
        <taxon>Ascomycota</taxon>
        <taxon>Pezizomycotina</taxon>
        <taxon>Eurotiomycetes</taxon>
        <taxon>Eurotiomycetidae</taxon>
        <taxon>Eurotiales</taxon>
        <taxon>Trichocomaceae</taxon>
        <taxon>Talaromyces</taxon>
        <taxon>Talaromyces sect. Talaromyces</taxon>
    </lineage>
</organism>
<keyword evidence="9" id="KW-1185">Reference proteome</keyword>
<dbReference type="PhylomeDB" id="B8M471"/>
<dbReference type="SUPFAM" id="SSF57850">
    <property type="entry name" value="RING/U-box"/>
    <property type="match status" value="1"/>
</dbReference>
<dbReference type="GO" id="GO:0008270">
    <property type="term" value="F:zinc ion binding"/>
    <property type="evidence" value="ECO:0007669"/>
    <property type="project" value="UniProtKB-KW"/>
</dbReference>
<dbReference type="AlphaFoldDB" id="B8M471"/>
<sequence length="277" mass="31989">MEGQQQSTSFLVNDLRIPRFTQGLESEPLATEAAAQTSLGSPPSNPPSTILFDEELPPLQLYSERLASGEESSGAQNLFIPVIEISEDEGDSSTVLSQPSRPRRRNTRHPDYAYRDYQVTMDHAISASSLGKRGREDSDTPSLPSKIRQLVTEIQGQYESLEKQNEQSAQERHRWKEERDRWKKKKNEWKKKERELHRQIQFLQRQVNEQKRRNILKCVVCHRTFNKNWNVFSCGHTLCKDCVDDIHSKGSLFKYSCVQCGRPIQACFDFYPNVVEA</sequence>
<protein>
    <recommendedName>
        <fullName evidence="7">RING-type domain-containing protein</fullName>
    </recommendedName>
</protein>
<dbReference type="InParanoid" id="B8M471"/>
<feature type="region of interest" description="Disordered" evidence="6">
    <location>
        <begin position="88"/>
        <end position="113"/>
    </location>
</feature>
<dbReference type="Gene3D" id="3.30.40.10">
    <property type="entry name" value="Zinc/RING finger domain, C3HC4 (zinc finger)"/>
    <property type="match status" value="1"/>
</dbReference>
<evidence type="ECO:0000256" key="1">
    <source>
        <dbReference type="ARBA" id="ARBA00022723"/>
    </source>
</evidence>
<dbReference type="InterPro" id="IPR017907">
    <property type="entry name" value="Znf_RING_CS"/>
</dbReference>
<dbReference type="SUPFAM" id="SSF47661">
    <property type="entry name" value="t-snare proteins"/>
    <property type="match status" value="1"/>
</dbReference>
<evidence type="ECO:0000256" key="3">
    <source>
        <dbReference type="ARBA" id="ARBA00022833"/>
    </source>
</evidence>
<dbReference type="HOGENOM" id="CLU_943916_0_0_1"/>
<reference evidence="9" key="1">
    <citation type="journal article" date="2015" name="Genome Announc.">
        <title>Genome sequence of the AIDS-associated pathogen Penicillium marneffei (ATCC18224) and its near taxonomic relative Talaromyces stipitatus (ATCC10500).</title>
        <authorList>
            <person name="Nierman W.C."/>
            <person name="Fedorova-Abrams N.D."/>
            <person name="Andrianopoulos A."/>
        </authorList>
    </citation>
    <scope>NUCLEOTIDE SEQUENCE [LARGE SCALE GENOMIC DNA]</scope>
    <source>
        <strain evidence="9">ATCC 10500 / CBS 375.48 / QM 6759 / NRRL 1006</strain>
    </source>
</reference>
<dbReference type="InterPro" id="IPR001841">
    <property type="entry name" value="Znf_RING"/>
</dbReference>
<feature type="domain" description="RING-type" evidence="7">
    <location>
        <begin position="218"/>
        <end position="260"/>
    </location>
</feature>
<feature type="region of interest" description="Disordered" evidence="6">
    <location>
        <begin position="23"/>
        <end position="55"/>
    </location>
</feature>
<keyword evidence="1" id="KW-0479">Metal-binding</keyword>
<proteinExistence type="predicted"/>
<dbReference type="PROSITE" id="PS00518">
    <property type="entry name" value="ZF_RING_1"/>
    <property type="match status" value="1"/>
</dbReference>
<keyword evidence="5" id="KW-0175">Coiled coil</keyword>